<dbReference type="InterPro" id="IPR002781">
    <property type="entry name" value="TM_pro_TauE-like"/>
</dbReference>
<organism evidence="9 10">
    <name type="scientific">Saccharomonospora piscinae</name>
    <dbReference type="NCBI Taxonomy" id="687388"/>
    <lineage>
        <taxon>Bacteria</taxon>
        <taxon>Bacillati</taxon>
        <taxon>Actinomycetota</taxon>
        <taxon>Actinomycetes</taxon>
        <taxon>Pseudonocardiales</taxon>
        <taxon>Pseudonocardiaceae</taxon>
        <taxon>Saccharomonospora</taxon>
    </lineage>
</organism>
<comment type="similarity">
    <text evidence="2 8">Belongs to the 4-toluene sulfonate uptake permease (TSUP) (TC 2.A.102) family.</text>
</comment>
<evidence type="ECO:0000256" key="5">
    <source>
        <dbReference type="ARBA" id="ARBA00022692"/>
    </source>
</evidence>
<accession>A0A1V9A1F8</accession>
<evidence type="ECO:0000313" key="10">
    <source>
        <dbReference type="Proteomes" id="UP000192591"/>
    </source>
</evidence>
<dbReference type="InterPro" id="IPR052017">
    <property type="entry name" value="TSUP"/>
</dbReference>
<dbReference type="Pfam" id="PF01925">
    <property type="entry name" value="TauE"/>
    <property type="match status" value="1"/>
</dbReference>
<dbReference type="STRING" id="1962155.B1813_15235"/>
<evidence type="ECO:0000256" key="7">
    <source>
        <dbReference type="ARBA" id="ARBA00023136"/>
    </source>
</evidence>
<feature type="transmembrane region" description="Helical" evidence="8">
    <location>
        <begin position="241"/>
        <end position="259"/>
    </location>
</feature>
<feature type="transmembrane region" description="Helical" evidence="8">
    <location>
        <begin position="133"/>
        <end position="156"/>
    </location>
</feature>
<name>A0A1V9A1F8_SACPI</name>
<feature type="transmembrane region" description="Helical" evidence="8">
    <location>
        <begin position="103"/>
        <end position="121"/>
    </location>
</feature>
<evidence type="ECO:0000256" key="2">
    <source>
        <dbReference type="ARBA" id="ARBA00009142"/>
    </source>
</evidence>
<evidence type="ECO:0000313" key="9">
    <source>
        <dbReference type="EMBL" id="OQO90873.1"/>
    </source>
</evidence>
<comment type="caution">
    <text evidence="9">The sequence shown here is derived from an EMBL/GenBank/DDBJ whole genome shotgun (WGS) entry which is preliminary data.</text>
</comment>
<dbReference type="AlphaFoldDB" id="A0A1V9A1F8"/>
<protein>
    <recommendedName>
        <fullName evidence="8">Probable membrane transporter protein</fullName>
    </recommendedName>
</protein>
<dbReference type="RefSeq" id="WP_024876546.1">
    <property type="nucleotide sequence ID" value="NZ_AZUM01000004.1"/>
</dbReference>
<keyword evidence="5 8" id="KW-0812">Transmembrane</keyword>
<evidence type="ECO:0000256" key="8">
    <source>
        <dbReference type="RuleBase" id="RU363041"/>
    </source>
</evidence>
<keyword evidence="7 8" id="KW-0472">Membrane</keyword>
<dbReference type="EMBL" id="MWIH01000006">
    <property type="protein sequence ID" value="OQO90873.1"/>
    <property type="molecule type" value="Genomic_DNA"/>
</dbReference>
<keyword evidence="3" id="KW-0813">Transport</keyword>
<evidence type="ECO:0000256" key="1">
    <source>
        <dbReference type="ARBA" id="ARBA00004651"/>
    </source>
</evidence>
<sequence length="262" mass="26911">MIWWHAVLIAVAGVWAGMINTVVGSGTLVTFPVLVALGYPPVTATTSNAIGLAPGSISGAIGYRHELRGQGRRLLTFVPASLLGAIGGSILLLSLPADAFETIVPALVGLAVVLVIVQPRVSSWVLRRREERALTGGPPSSGLATSVLVIGSIFLIGIYGGYFTAAQGVMLMAVMGMLLDEPIQRLNGVKNVLSAVVNVVAGTVYAFVAPVNWAAVGLLAVGSVIGGLLGARVGRRLSPTALRAVIVVVGVAAVVQLILRQL</sequence>
<gene>
    <name evidence="9" type="ORF">B1813_15235</name>
</gene>
<comment type="subcellular location">
    <subcellularLocation>
        <location evidence="1 8">Cell membrane</location>
        <topology evidence="1 8">Multi-pass membrane protein</topology>
    </subcellularLocation>
</comment>
<feature type="transmembrane region" description="Helical" evidence="8">
    <location>
        <begin position="214"/>
        <end position="234"/>
    </location>
</feature>
<dbReference type="PANTHER" id="PTHR30269">
    <property type="entry name" value="TRANSMEMBRANE PROTEIN YFCA"/>
    <property type="match status" value="1"/>
</dbReference>
<keyword evidence="6 8" id="KW-1133">Transmembrane helix</keyword>
<feature type="transmembrane region" description="Helical" evidence="8">
    <location>
        <begin position="74"/>
        <end position="97"/>
    </location>
</feature>
<reference evidence="9 10" key="1">
    <citation type="submission" date="2017-02" db="EMBL/GenBank/DDBJ databases">
        <title>Draft genome of Saccharomonospora sp. 154.</title>
        <authorList>
            <person name="Alonso-Carmona G.S."/>
            <person name="De La Haba R."/>
            <person name="Vera-Gargallo B."/>
            <person name="Sandoval-Trujillo A.H."/>
            <person name="Ramirez-Duran N."/>
            <person name="Ventosa A."/>
        </authorList>
    </citation>
    <scope>NUCLEOTIDE SEQUENCE [LARGE SCALE GENOMIC DNA]</scope>
    <source>
        <strain evidence="9 10">LRS4.154</strain>
    </source>
</reference>
<evidence type="ECO:0000256" key="3">
    <source>
        <dbReference type="ARBA" id="ARBA00022448"/>
    </source>
</evidence>
<evidence type="ECO:0000256" key="6">
    <source>
        <dbReference type="ARBA" id="ARBA00022989"/>
    </source>
</evidence>
<dbReference type="PANTHER" id="PTHR30269:SF0">
    <property type="entry name" value="MEMBRANE TRANSPORTER PROTEIN YFCA-RELATED"/>
    <property type="match status" value="1"/>
</dbReference>
<proteinExistence type="inferred from homology"/>
<dbReference type="OrthoDB" id="3782574at2"/>
<dbReference type="GO" id="GO:0005886">
    <property type="term" value="C:plasma membrane"/>
    <property type="evidence" value="ECO:0007669"/>
    <property type="project" value="UniProtKB-SubCell"/>
</dbReference>
<keyword evidence="10" id="KW-1185">Reference proteome</keyword>
<dbReference type="Proteomes" id="UP000192591">
    <property type="component" value="Unassembled WGS sequence"/>
</dbReference>
<keyword evidence="4 8" id="KW-1003">Cell membrane</keyword>
<evidence type="ECO:0000256" key="4">
    <source>
        <dbReference type="ARBA" id="ARBA00022475"/>
    </source>
</evidence>